<evidence type="ECO:0000259" key="4">
    <source>
        <dbReference type="Pfam" id="PF05506"/>
    </source>
</evidence>
<dbReference type="RefSeq" id="WP_198322023.1">
    <property type="nucleotide sequence ID" value="NZ_CP104311.1"/>
</dbReference>
<accession>A0ABZ2F463</accession>
<dbReference type="EC" id="3.1.4.3" evidence="2"/>
<feature type="domain" description="Bacterial phospholipase C C-terminal" evidence="4">
    <location>
        <begin position="514"/>
        <end position="594"/>
    </location>
</feature>
<reference evidence="5 6" key="1">
    <citation type="submission" date="2022-09" db="EMBL/GenBank/DDBJ databases">
        <authorList>
            <person name="Giprobiosintez L."/>
        </authorList>
    </citation>
    <scope>NUCLEOTIDE SEQUENCE [LARGE SCALE GENOMIC DNA]</scope>
    <source>
        <strain evidence="6">VKPM-B-12549 (GBS-15)</strain>
    </source>
</reference>
<dbReference type="InterPro" id="IPR008475">
    <property type="entry name" value="PLipase_C_C"/>
</dbReference>
<dbReference type="InterPro" id="IPR017767">
    <property type="entry name" value="PC-PLC"/>
</dbReference>
<protein>
    <recommendedName>
        <fullName evidence="2">phospholipase C</fullName>
        <ecNumber evidence="2">3.1.4.3</ecNumber>
    </recommendedName>
</protein>
<evidence type="ECO:0000256" key="2">
    <source>
        <dbReference type="ARBA" id="ARBA00012018"/>
    </source>
</evidence>
<dbReference type="Proteomes" id="UP001359308">
    <property type="component" value="Chromosome"/>
</dbReference>
<dbReference type="PANTHER" id="PTHR31956">
    <property type="entry name" value="NON-SPECIFIC PHOSPHOLIPASE C4-RELATED"/>
    <property type="match status" value="1"/>
</dbReference>
<dbReference type="InterPro" id="IPR017850">
    <property type="entry name" value="Alkaline_phosphatase_core_sf"/>
</dbReference>
<evidence type="ECO:0000256" key="3">
    <source>
        <dbReference type="ARBA" id="ARBA00022801"/>
    </source>
</evidence>
<sequence>MGNTDRRTFLKLMGSGAMATAMPTSIARALEIPANNRTGTIKDVEHVVILTQENRSFDHYFGTMRGVRGFNDPRAVMLPNGKAVWHQPDGAGYLLPFRPDVENAGLWFSPDPPHSWNNTHAAWNWGNHDQWVPNKGVAAMTYLGRKDIPYHYALADAFTICDAYHCSLMGGTDANRYYMWTGWCGNDGQGGGPVIFNDEAGYDWHTYPERLQDAGITWKVYQDIGDGLNADNGNWWGWTSDPFIGNYGDNSLLYFHQYQNAQPGDPLADRAKTGTEIKAHGKDPLKLLEDFRADVMSGKLPQVSWICAPEAYCEHPIWPANWGAWYISRIMDALVANPEVWSRTVFFINFDEEGGYFDHIVPPTPPMNDGQGLSTVDTVNEIFPGNPSDPRNPPSAPYGLGMRVPMLVISPWSKGGWVNSQVFDHTSLIRFIEARFADEHPALIEPNITPWRRAVVGDLTSAFDFKRPNARKVRLPATSAYVPTDLNKDAYSKEVPTPPVNQTLPVQESGVRRARALPYALHAHGARIGNAFRIDFENVGTAAAVFQVRSGNDQEMPRTYTVEPAKSLSGSWSASAGYELSVYGPNGFFRSFKGSPNGPANLDVKASYDKGRNGITLNIANLANGKAKVRILDKYTGRVTVLELQSRASTSRRWSLGLFSGWYDLTVTVEGDAGFEYRLAGHVETGKDSISDPMMGGLI</sequence>
<dbReference type="Gene3D" id="3.40.720.10">
    <property type="entry name" value="Alkaline Phosphatase, subunit A"/>
    <property type="match status" value="2"/>
</dbReference>
<evidence type="ECO:0000256" key="1">
    <source>
        <dbReference type="ARBA" id="ARBA00009717"/>
    </source>
</evidence>
<dbReference type="PROSITE" id="PS51318">
    <property type="entry name" value="TAT"/>
    <property type="match status" value="1"/>
</dbReference>
<keyword evidence="6" id="KW-1185">Reference proteome</keyword>
<gene>
    <name evidence="5" type="ORF">N4J17_13985</name>
</gene>
<organism evidence="5 6">
    <name type="scientific">Methylococcus capsulatus</name>
    <dbReference type="NCBI Taxonomy" id="414"/>
    <lineage>
        <taxon>Bacteria</taxon>
        <taxon>Pseudomonadati</taxon>
        <taxon>Pseudomonadota</taxon>
        <taxon>Gammaproteobacteria</taxon>
        <taxon>Methylococcales</taxon>
        <taxon>Methylococcaceae</taxon>
        <taxon>Methylococcus</taxon>
    </lineage>
</organism>
<dbReference type="Pfam" id="PF05506">
    <property type="entry name" value="PLipase_C_C"/>
    <property type="match status" value="2"/>
</dbReference>
<name>A0ABZ2F463_METCP</name>
<comment type="similarity">
    <text evidence="1">Belongs to the bacterial phospholipase C family.</text>
</comment>
<dbReference type="PANTHER" id="PTHR31956:SF1">
    <property type="entry name" value="NON-SPECIFIC PHOSPHOLIPASE C1"/>
    <property type="match status" value="1"/>
</dbReference>
<keyword evidence="3" id="KW-0378">Hydrolase</keyword>
<dbReference type="InterPro" id="IPR007312">
    <property type="entry name" value="Phosphoesterase"/>
</dbReference>
<dbReference type="EMBL" id="CP104311">
    <property type="protein sequence ID" value="WWF01560.1"/>
    <property type="molecule type" value="Genomic_DNA"/>
</dbReference>
<dbReference type="InterPro" id="IPR006311">
    <property type="entry name" value="TAT_signal"/>
</dbReference>
<feature type="domain" description="Bacterial phospholipase C C-terminal" evidence="4">
    <location>
        <begin position="604"/>
        <end position="682"/>
    </location>
</feature>
<proteinExistence type="inferred from homology"/>
<dbReference type="CDD" id="cd16014">
    <property type="entry name" value="PLC"/>
    <property type="match status" value="1"/>
</dbReference>
<evidence type="ECO:0000313" key="5">
    <source>
        <dbReference type="EMBL" id="WWF01560.1"/>
    </source>
</evidence>
<evidence type="ECO:0000313" key="6">
    <source>
        <dbReference type="Proteomes" id="UP001359308"/>
    </source>
</evidence>
<dbReference type="NCBIfam" id="TIGR03396">
    <property type="entry name" value="PC_PLC"/>
    <property type="match status" value="1"/>
</dbReference>
<dbReference type="Pfam" id="PF04185">
    <property type="entry name" value="Phosphoesterase"/>
    <property type="match status" value="1"/>
</dbReference>